<keyword evidence="7" id="KW-0479">Metal-binding</keyword>
<feature type="transmembrane region" description="Helical" evidence="7">
    <location>
        <begin position="67"/>
        <end position="84"/>
    </location>
</feature>
<evidence type="ECO:0000313" key="10">
    <source>
        <dbReference type="Proteomes" id="UP000617145"/>
    </source>
</evidence>
<keyword evidence="10" id="KW-1185">Reference proteome</keyword>
<keyword evidence="3 7" id="KW-0812">Transmembrane</keyword>
<gene>
    <name evidence="7 9" type="primary">msrQ</name>
    <name evidence="9" type="ORF">GCM10011415_32420</name>
</gene>
<comment type="subcellular location">
    <subcellularLocation>
        <location evidence="7">Cell membrane</location>
        <topology evidence="7">Multi-pass membrane protein</topology>
    </subcellularLocation>
    <subcellularLocation>
        <location evidence="1">Membrane</location>
        <topology evidence="1">Multi-pass membrane protein</topology>
    </subcellularLocation>
</comment>
<dbReference type="GO" id="GO:0016679">
    <property type="term" value="F:oxidoreductase activity, acting on diphenols and related substances as donors"/>
    <property type="evidence" value="ECO:0007669"/>
    <property type="project" value="TreeGrafter"/>
</dbReference>
<keyword evidence="7" id="KW-0288">FMN</keyword>
<keyword evidence="4 7" id="KW-1133">Transmembrane helix</keyword>
<dbReference type="GO" id="GO:0009055">
    <property type="term" value="F:electron transfer activity"/>
    <property type="evidence" value="ECO:0007669"/>
    <property type="project" value="UniProtKB-UniRule"/>
</dbReference>
<sequence>MNDGVSGASAPRLVRMRDGLNGGLRRVPAWALYFLAPLPALYLLWQGSTGGLGVEPISALEHALGELALQLLIAGLYITPLRRFLGINLMRFRRAVGLIAFFYVFLHLLTWLVLDVQVPALIWQDIVKRPYITVGMGAFALLVPLALTSNNLSIRRLGGKRWRQLHRLVYGAALLGGLHFVMLVKGFQIEPLLYMGAIIVLLVLRLPSPQRLFARSA</sequence>
<dbReference type="GO" id="GO:0020037">
    <property type="term" value="F:heme binding"/>
    <property type="evidence" value="ECO:0007669"/>
    <property type="project" value="UniProtKB-UniRule"/>
</dbReference>
<dbReference type="PANTHER" id="PTHR36964:SF1">
    <property type="entry name" value="PROTEIN-METHIONINE-SULFOXIDE REDUCTASE HEME-BINDING SUBUNIT MSRQ"/>
    <property type="match status" value="1"/>
</dbReference>
<comment type="subunit">
    <text evidence="7">Heterodimer of a catalytic subunit (MsrP) and a heme-binding subunit (MsrQ).</text>
</comment>
<feature type="transmembrane region" description="Helical" evidence="7">
    <location>
        <begin position="168"/>
        <end position="186"/>
    </location>
</feature>
<keyword evidence="2 7" id="KW-0813">Transport</keyword>
<dbReference type="InterPro" id="IPR022837">
    <property type="entry name" value="MsrQ-like"/>
</dbReference>
<evidence type="ECO:0000256" key="5">
    <source>
        <dbReference type="ARBA" id="ARBA00023004"/>
    </source>
</evidence>
<keyword evidence="5 7" id="KW-0408">Iron</keyword>
<comment type="similarity">
    <text evidence="7">Belongs to the MsrQ family.</text>
</comment>
<dbReference type="GO" id="GO:0046872">
    <property type="term" value="F:metal ion binding"/>
    <property type="evidence" value="ECO:0007669"/>
    <property type="project" value="UniProtKB-KW"/>
</dbReference>
<comment type="cofactor">
    <cofactor evidence="7">
        <name>heme b</name>
        <dbReference type="ChEBI" id="CHEBI:60344"/>
    </cofactor>
    <text evidence="7">Binds 1 heme b (iron(II)-protoporphyrin IX) group per subunit.</text>
</comment>
<name>A0A8J3EH31_9RHOB</name>
<dbReference type="GO" id="GO:0010181">
    <property type="term" value="F:FMN binding"/>
    <property type="evidence" value="ECO:0007669"/>
    <property type="project" value="UniProtKB-UniRule"/>
</dbReference>
<keyword evidence="7" id="KW-0349">Heme</keyword>
<dbReference type="Proteomes" id="UP000617145">
    <property type="component" value="Unassembled WGS sequence"/>
</dbReference>
<feature type="transmembrane region" description="Helical" evidence="7">
    <location>
        <begin position="192"/>
        <end position="208"/>
    </location>
</feature>
<dbReference type="Pfam" id="PF01794">
    <property type="entry name" value="Ferric_reduct"/>
    <property type="match status" value="1"/>
</dbReference>
<evidence type="ECO:0000256" key="6">
    <source>
        <dbReference type="ARBA" id="ARBA00023136"/>
    </source>
</evidence>
<dbReference type="AlphaFoldDB" id="A0A8J3EH31"/>
<evidence type="ECO:0000259" key="8">
    <source>
        <dbReference type="Pfam" id="PF01794"/>
    </source>
</evidence>
<feature type="transmembrane region" description="Helical" evidence="7">
    <location>
        <begin position="126"/>
        <end position="147"/>
    </location>
</feature>
<feature type="domain" description="Ferric oxidoreductase" evidence="8">
    <location>
        <begin position="65"/>
        <end position="176"/>
    </location>
</feature>
<keyword evidence="7" id="KW-1003">Cell membrane</keyword>
<dbReference type="NCBIfam" id="NF003833">
    <property type="entry name" value="PRK05419.1-5"/>
    <property type="match status" value="1"/>
</dbReference>
<dbReference type="EMBL" id="BMJV01000006">
    <property type="protein sequence ID" value="GGG80539.1"/>
    <property type="molecule type" value="Genomic_DNA"/>
</dbReference>
<keyword evidence="7" id="KW-0249">Electron transport</keyword>
<comment type="caution">
    <text evidence="9">The sequence shown here is derived from an EMBL/GenBank/DDBJ whole genome shotgun (WGS) entry which is preliminary data.</text>
</comment>
<evidence type="ECO:0000256" key="2">
    <source>
        <dbReference type="ARBA" id="ARBA00022448"/>
    </source>
</evidence>
<dbReference type="InterPro" id="IPR013130">
    <property type="entry name" value="Fe3_Rdtase_TM_dom"/>
</dbReference>
<proteinExistence type="inferred from homology"/>
<evidence type="ECO:0000313" key="9">
    <source>
        <dbReference type="EMBL" id="GGG80539.1"/>
    </source>
</evidence>
<dbReference type="HAMAP" id="MF_01207">
    <property type="entry name" value="MsrQ"/>
    <property type="match status" value="1"/>
</dbReference>
<dbReference type="PANTHER" id="PTHR36964">
    <property type="entry name" value="PROTEIN-METHIONINE-SULFOXIDE REDUCTASE HEME-BINDING SUBUNIT MSRQ"/>
    <property type="match status" value="1"/>
</dbReference>
<comment type="cofactor">
    <cofactor evidence="7">
        <name>FMN</name>
        <dbReference type="ChEBI" id="CHEBI:58210"/>
    </cofactor>
    <text evidence="7">Binds 1 FMN per subunit.</text>
</comment>
<accession>A0A8J3EH31</accession>
<feature type="transmembrane region" description="Helical" evidence="7">
    <location>
        <begin position="27"/>
        <end position="47"/>
    </location>
</feature>
<evidence type="ECO:0000256" key="1">
    <source>
        <dbReference type="ARBA" id="ARBA00004141"/>
    </source>
</evidence>
<dbReference type="GO" id="GO:0030091">
    <property type="term" value="P:protein repair"/>
    <property type="evidence" value="ECO:0007669"/>
    <property type="project" value="UniProtKB-UniRule"/>
</dbReference>
<protein>
    <recommendedName>
        <fullName evidence="7">Protein-methionine-sulfoxide reductase heme-binding subunit MsrQ</fullName>
    </recommendedName>
    <alternativeName>
        <fullName evidence="7">Flavocytochrome MsrQ</fullName>
    </alternativeName>
</protein>
<reference evidence="9" key="2">
    <citation type="submission" date="2020-09" db="EMBL/GenBank/DDBJ databases">
        <authorList>
            <person name="Sun Q."/>
            <person name="Zhou Y."/>
        </authorList>
    </citation>
    <scope>NUCLEOTIDE SEQUENCE</scope>
    <source>
        <strain evidence="9">CGMCC 1.15762</strain>
    </source>
</reference>
<comment type="function">
    <text evidence="7">Part of the MsrPQ system that repairs oxidized periplasmic proteins containing methionine sulfoxide residues (Met-O), using respiratory chain electrons. Thus protects these proteins from oxidative-stress damage caused by reactive species of oxygen and chlorine generated by the host defense mechanisms. MsrPQ is essential for the maintenance of envelope integrity under bleach stress, rescuing a wide series of structurally unrelated periplasmic proteins from methionine oxidation. MsrQ provides electrons for reduction to the reductase catalytic subunit MsrP, using the quinone pool of the respiratory chain.</text>
</comment>
<organism evidence="9 10">
    <name type="scientific">Salipiger pallidus</name>
    <dbReference type="NCBI Taxonomy" id="1775170"/>
    <lineage>
        <taxon>Bacteria</taxon>
        <taxon>Pseudomonadati</taxon>
        <taxon>Pseudomonadota</taxon>
        <taxon>Alphaproteobacteria</taxon>
        <taxon>Rhodobacterales</taxon>
        <taxon>Roseobacteraceae</taxon>
        <taxon>Salipiger</taxon>
    </lineage>
</organism>
<evidence type="ECO:0000256" key="4">
    <source>
        <dbReference type="ARBA" id="ARBA00022989"/>
    </source>
</evidence>
<keyword evidence="7" id="KW-0285">Flavoprotein</keyword>
<evidence type="ECO:0000256" key="7">
    <source>
        <dbReference type="HAMAP-Rule" id="MF_01207"/>
    </source>
</evidence>
<keyword evidence="6 7" id="KW-0472">Membrane</keyword>
<dbReference type="GO" id="GO:0005886">
    <property type="term" value="C:plasma membrane"/>
    <property type="evidence" value="ECO:0007669"/>
    <property type="project" value="UniProtKB-SubCell"/>
</dbReference>
<feature type="transmembrane region" description="Helical" evidence="7">
    <location>
        <begin position="96"/>
        <end position="114"/>
    </location>
</feature>
<evidence type="ECO:0000256" key="3">
    <source>
        <dbReference type="ARBA" id="ARBA00022692"/>
    </source>
</evidence>
<reference evidence="9" key="1">
    <citation type="journal article" date="2014" name="Int. J. Syst. Evol. Microbiol.">
        <title>Complete genome sequence of Corynebacterium casei LMG S-19264T (=DSM 44701T), isolated from a smear-ripened cheese.</title>
        <authorList>
            <consortium name="US DOE Joint Genome Institute (JGI-PGF)"/>
            <person name="Walter F."/>
            <person name="Albersmeier A."/>
            <person name="Kalinowski J."/>
            <person name="Ruckert C."/>
        </authorList>
    </citation>
    <scope>NUCLEOTIDE SEQUENCE</scope>
    <source>
        <strain evidence="9">CGMCC 1.15762</strain>
    </source>
</reference>